<dbReference type="PRINTS" id="PR00080">
    <property type="entry name" value="SDRFAMILY"/>
</dbReference>
<keyword evidence="1" id="KW-0560">Oxidoreductase</keyword>
<dbReference type="Gene3D" id="3.40.50.720">
    <property type="entry name" value="NAD(P)-binding Rossmann-like Domain"/>
    <property type="match status" value="1"/>
</dbReference>
<reference evidence="4" key="1">
    <citation type="journal article" date="2019" name="Int. J. Syst. Evol. Microbiol.">
        <title>The Global Catalogue of Microorganisms (GCM) 10K type strain sequencing project: providing services to taxonomists for standard genome sequencing and annotation.</title>
        <authorList>
            <consortium name="The Broad Institute Genomics Platform"/>
            <consortium name="The Broad Institute Genome Sequencing Center for Infectious Disease"/>
            <person name="Wu L."/>
            <person name="Ma J."/>
        </authorList>
    </citation>
    <scope>NUCLEOTIDE SEQUENCE [LARGE SCALE GENOMIC DNA]</scope>
    <source>
        <strain evidence="4">JCM 18126</strain>
    </source>
</reference>
<organism evidence="3 4">
    <name type="scientific">Kineococcus glutinatus</name>
    <dbReference type="NCBI Taxonomy" id="1070872"/>
    <lineage>
        <taxon>Bacteria</taxon>
        <taxon>Bacillati</taxon>
        <taxon>Actinomycetota</taxon>
        <taxon>Actinomycetes</taxon>
        <taxon>Kineosporiales</taxon>
        <taxon>Kineosporiaceae</taxon>
        <taxon>Kineococcus</taxon>
    </lineage>
</organism>
<dbReference type="SUPFAM" id="SSF51735">
    <property type="entry name" value="NAD(P)-binding Rossmann-fold domains"/>
    <property type="match status" value="1"/>
</dbReference>
<dbReference type="PANTHER" id="PTHR43157">
    <property type="entry name" value="PHOSPHATIDYLINOSITOL-GLYCAN BIOSYNTHESIS CLASS F PROTEIN-RELATED"/>
    <property type="match status" value="1"/>
</dbReference>
<evidence type="ECO:0000256" key="2">
    <source>
        <dbReference type="RuleBase" id="RU000363"/>
    </source>
</evidence>
<dbReference type="EMBL" id="BAABIL010000177">
    <property type="protein sequence ID" value="GAA4973525.1"/>
    <property type="molecule type" value="Genomic_DNA"/>
</dbReference>
<name>A0ABP9HL53_9ACTN</name>
<dbReference type="NCBIfam" id="NF004846">
    <property type="entry name" value="PRK06197.1"/>
    <property type="match status" value="1"/>
</dbReference>
<keyword evidence="4" id="KW-1185">Reference proteome</keyword>
<comment type="similarity">
    <text evidence="2">Belongs to the short-chain dehydrogenases/reductases (SDR) family.</text>
</comment>
<evidence type="ECO:0000256" key="1">
    <source>
        <dbReference type="ARBA" id="ARBA00023002"/>
    </source>
</evidence>
<evidence type="ECO:0000313" key="3">
    <source>
        <dbReference type="EMBL" id="GAA4973525.1"/>
    </source>
</evidence>
<dbReference type="PANTHER" id="PTHR43157:SF31">
    <property type="entry name" value="PHOSPHATIDYLINOSITOL-GLYCAN BIOSYNTHESIS CLASS F PROTEIN"/>
    <property type="match status" value="1"/>
</dbReference>
<protein>
    <submittedName>
        <fullName evidence="3">Oxidoreductase</fullName>
    </submittedName>
</protein>
<dbReference type="Proteomes" id="UP001501195">
    <property type="component" value="Unassembled WGS sequence"/>
</dbReference>
<gene>
    <name evidence="3" type="ORF">GCM10023225_13620</name>
</gene>
<dbReference type="PRINTS" id="PR00081">
    <property type="entry name" value="GDHRDH"/>
</dbReference>
<dbReference type="RefSeq" id="WP_345711670.1">
    <property type="nucleotide sequence ID" value="NZ_BAABIL010000177.1"/>
</dbReference>
<proteinExistence type="inferred from homology"/>
<comment type="caution">
    <text evidence="3">The sequence shown here is derived from an EMBL/GenBank/DDBJ whole genome shotgun (WGS) entry which is preliminary data.</text>
</comment>
<dbReference type="InterPro" id="IPR036291">
    <property type="entry name" value="NAD(P)-bd_dom_sf"/>
</dbReference>
<accession>A0ABP9HL53</accession>
<dbReference type="Pfam" id="PF00106">
    <property type="entry name" value="adh_short"/>
    <property type="match status" value="1"/>
</dbReference>
<evidence type="ECO:0000313" key="4">
    <source>
        <dbReference type="Proteomes" id="UP001501195"/>
    </source>
</evidence>
<sequence>MRTWTVPDQRGRTALVTGANGGLGLHVARELARAGARVLLACRDPRRGAAALERLRAELGPAVDAELVELDVADLSSVRRAAAEVAERAPVLDVLVNNAGIMATPRWTTPDGFEGQLATNHLGHFALTGLLLPALLAAPRPRVVSVASVAHWFGRLNRSDLMHERRYSPWPVYGQSKLANLLFARELQQRAARTRLLSLAAHPGISTTELFSVGPRMSGSRVWKVVQERGVAVIGQPPERGALSLLRAATDPGARGGEYFGPDGPLGFRGAPHRARAMPWARDARSARWLWQRSVELTGVDHAALQG</sequence>
<dbReference type="InterPro" id="IPR002347">
    <property type="entry name" value="SDR_fam"/>
</dbReference>